<dbReference type="Proteomes" id="UP000247647">
    <property type="component" value="Unassembled WGS sequence"/>
</dbReference>
<dbReference type="AlphaFoldDB" id="A0A318YBX0"/>
<evidence type="ECO:0000313" key="1">
    <source>
        <dbReference type="EMBL" id="PYH31474.1"/>
    </source>
</evidence>
<dbReference type="GeneID" id="37122138"/>
<keyword evidence="2" id="KW-1185">Reference proteome</keyword>
<reference evidence="1" key="1">
    <citation type="submission" date="2016-12" db="EMBL/GenBank/DDBJ databases">
        <title>The genomes of Aspergillus section Nigri reveals drivers in fungal speciation.</title>
        <authorList>
            <consortium name="DOE Joint Genome Institute"/>
            <person name="Vesth T.C."/>
            <person name="Nybo J."/>
            <person name="Theobald S."/>
            <person name="Brandl J."/>
            <person name="Frisvad J.C."/>
            <person name="Nielsen K.F."/>
            <person name="Lyhne E.K."/>
            <person name="Kogle M.E."/>
            <person name="Kuo A."/>
            <person name="Riley R."/>
            <person name="Clum A."/>
            <person name="Nolan M."/>
            <person name="Lipzen A."/>
            <person name="Salamov A."/>
            <person name="Henrissat B."/>
            <person name="Wiebenga A."/>
            <person name="De Vries R.P."/>
            <person name="Grigoriev I.V."/>
            <person name="Mortensen U.H."/>
            <person name="Andersen M.R."/>
            <person name="Baker S.E."/>
        </authorList>
    </citation>
    <scope>NUCLEOTIDE SEQUENCE [LARGE SCALE GENOMIC DNA]</scope>
    <source>
        <strain evidence="1">CBS 115656</strain>
    </source>
</reference>
<organism evidence="1 2">
    <name type="scientific">Aspergillus neoniger (strain CBS 115656)</name>
    <dbReference type="NCBI Taxonomy" id="1448310"/>
    <lineage>
        <taxon>Eukaryota</taxon>
        <taxon>Fungi</taxon>
        <taxon>Dikarya</taxon>
        <taxon>Ascomycota</taxon>
        <taxon>Pezizomycotina</taxon>
        <taxon>Eurotiomycetes</taxon>
        <taxon>Eurotiomycetidae</taxon>
        <taxon>Eurotiales</taxon>
        <taxon>Aspergillaceae</taxon>
        <taxon>Aspergillus</taxon>
        <taxon>Aspergillus subgen. Circumdati</taxon>
    </lineage>
</organism>
<protein>
    <submittedName>
        <fullName evidence="1">Uncharacterized protein</fullName>
    </submittedName>
</protein>
<dbReference type="RefSeq" id="XP_025476952.1">
    <property type="nucleotide sequence ID" value="XM_025619682.1"/>
</dbReference>
<evidence type="ECO:0000313" key="2">
    <source>
        <dbReference type="Proteomes" id="UP000247647"/>
    </source>
</evidence>
<proteinExistence type="predicted"/>
<accession>A0A318YBX0</accession>
<name>A0A318YBX0_ASPNB</name>
<dbReference type="EMBL" id="KZ821473">
    <property type="protein sequence ID" value="PYH31474.1"/>
    <property type="molecule type" value="Genomic_DNA"/>
</dbReference>
<gene>
    <name evidence="1" type="ORF">BO87DRAFT_315058</name>
</gene>
<sequence>MQMGISDWLDLRDKGSPRVPQPTPCIFQGPCTMLGHTYGFTLLYGHAVLTLRICGPGCRRGKSAFPTHGSSTPTTRTQIENHYYLKLNLVGKLQLPRRLSHYETWRSRQSFSHLLWERDACLAQQVGEYSGNHRNSGPYAKPARERDLSEMMPCLWRRTGSRTVPGPYAIWHSPH</sequence>